<keyword evidence="4 6" id="KW-0067">ATP-binding</keyword>
<dbReference type="CDD" id="cd03235">
    <property type="entry name" value="ABC_Metallic_Cations"/>
    <property type="match status" value="1"/>
</dbReference>
<feature type="domain" description="ABC transporter" evidence="5">
    <location>
        <begin position="2"/>
        <end position="234"/>
    </location>
</feature>
<sequence length="240" mass="26346">MIAFSKISASYDGKNQAVSGLSFCVDKPAIVGIIGPNGAGKSTFIKAALQLIPSEGHVTSNGMALNKFQKKIAYVEQKTAVDYTFPITVKEVVSLGLYPQLSLFQRITAKDWQKVTAALESVQMADFAERQIGELSGGQFQRVLIARTLLQEAEFIFLDEPFVGIDAMSEAIIVGLLREFRQQGKTIFIVHHDLGKVTEYFDELVMMNQHLIAYGPTTTVFTETNLKETFGDTIIVKGGA</sequence>
<name>A0A376H2X5_ENTGA</name>
<dbReference type="FunFam" id="3.40.50.300:FF:000134">
    <property type="entry name" value="Iron-enterobactin ABC transporter ATP-binding protein"/>
    <property type="match status" value="1"/>
</dbReference>
<evidence type="ECO:0000256" key="1">
    <source>
        <dbReference type="ARBA" id="ARBA00005417"/>
    </source>
</evidence>
<dbReference type="InterPro" id="IPR017871">
    <property type="entry name" value="ABC_transporter-like_CS"/>
</dbReference>
<dbReference type="PANTHER" id="PTHR42734:SF5">
    <property type="entry name" value="IRON TRANSPORT SYSTEM ATP-BINDING PROTEIN HI_0361-RELATED"/>
    <property type="match status" value="1"/>
</dbReference>
<dbReference type="EC" id="3.6.3.-" evidence="6"/>
<proteinExistence type="inferred from homology"/>
<keyword evidence="7" id="KW-1185">Reference proteome</keyword>
<dbReference type="SUPFAM" id="SSF52540">
    <property type="entry name" value="P-loop containing nucleoside triphosphate hydrolases"/>
    <property type="match status" value="1"/>
</dbReference>
<evidence type="ECO:0000313" key="6">
    <source>
        <dbReference type="EMBL" id="STD85111.1"/>
    </source>
</evidence>
<reference evidence="6 7" key="1">
    <citation type="submission" date="2018-06" db="EMBL/GenBank/DDBJ databases">
        <authorList>
            <consortium name="Pathogen Informatics"/>
            <person name="Doyle S."/>
        </authorList>
    </citation>
    <scope>NUCLEOTIDE SEQUENCE [LARGE SCALE GENOMIC DNA]</scope>
    <source>
        <strain evidence="6 7">NCTC12360</strain>
    </source>
</reference>
<dbReference type="AlphaFoldDB" id="A0A376H2X5"/>
<gene>
    <name evidence="6" type="primary">znuC</name>
    <name evidence="6" type="ORF">NCTC12360_03663</name>
</gene>
<keyword evidence="3" id="KW-0547">Nucleotide-binding</keyword>
<keyword evidence="2" id="KW-0813">Transport</keyword>
<dbReference type="RefSeq" id="WP_060813962.1">
    <property type="nucleotide sequence ID" value="NZ_JARPZP010000001.1"/>
</dbReference>
<dbReference type="InterPro" id="IPR027417">
    <property type="entry name" value="P-loop_NTPase"/>
</dbReference>
<dbReference type="GO" id="GO:0016887">
    <property type="term" value="F:ATP hydrolysis activity"/>
    <property type="evidence" value="ECO:0007669"/>
    <property type="project" value="InterPro"/>
</dbReference>
<evidence type="ECO:0000313" key="7">
    <source>
        <dbReference type="Proteomes" id="UP000254807"/>
    </source>
</evidence>
<dbReference type="OrthoDB" id="9806726at2"/>
<dbReference type="GO" id="GO:0005524">
    <property type="term" value="F:ATP binding"/>
    <property type="evidence" value="ECO:0007669"/>
    <property type="project" value="UniProtKB-KW"/>
</dbReference>
<keyword evidence="6" id="KW-0378">Hydrolase</keyword>
<dbReference type="Gene3D" id="3.40.50.300">
    <property type="entry name" value="P-loop containing nucleotide triphosphate hydrolases"/>
    <property type="match status" value="1"/>
</dbReference>
<comment type="similarity">
    <text evidence="1">Belongs to the ABC transporter superfamily.</text>
</comment>
<dbReference type="InterPro" id="IPR003593">
    <property type="entry name" value="AAA+_ATPase"/>
</dbReference>
<dbReference type="EMBL" id="UFYW01000001">
    <property type="protein sequence ID" value="STD85111.1"/>
    <property type="molecule type" value="Genomic_DNA"/>
</dbReference>
<dbReference type="PROSITE" id="PS50893">
    <property type="entry name" value="ABC_TRANSPORTER_2"/>
    <property type="match status" value="1"/>
</dbReference>
<dbReference type="SMART" id="SM00382">
    <property type="entry name" value="AAA"/>
    <property type="match status" value="1"/>
</dbReference>
<evidence type="ECO:0000256" key="2">
    <source>
        <dbReference type="ARBA" id="ARBA00022448"/>
    </source>
</evidence>
<evidence type="ECO:0000259" key="5">
    <source>
        <dbReference type="PROSITE" id="PS50893"/>
    </source>
</evidence>
<dbReference type="Proteomes" id="UP000254807">
    <property type="component" value="Unassembled WGS sequence"/>
</dbReference>
<evidence type="ECO:0000256" key="4">
    <source>
        <dbReference type="ARBA" id="ARBA00022840"/>
    </source>
</evidence>
<evidence type="ECO:0000256" key="3">
    <source>
        <dbReference type="ARBA" id="ARBA00022741"/>
    </source>
</evidence>
<dbReference type="Pfam" id="PF00005">
    <property type="entry name" value="ABC_tran"/>
    <property type="match status" value="1"/>
</dbReference>
<accession>A0A376H2X5</accession>
<protein>
    <submittedName>
        <fullName evidence="6">ABC transporter ATP-binding protein</fullName>
        <ecNumber evidence="6">3.6.3.-</ecNumber>
    </submittedName>
</protein>
<dbReference type="InterPro" id="IPR003439">
    <property type="entry name" value="ABC_transporter-like_ATP-bd"/>
</dbReference>
<organism evidence="6 7">
    <name type="scientific">Enterococcus gallinarum</name>
    <dbReference type="NCBI Taxonomy" id="1353"/>
    <lineage>
        <taxon>Bacteria</taxon>
        <taxon>Bacillati</taxon>
        <taxon>Bacillota</taxon>
        <taxon>Bacilli</taxon>
        <taxon>Lactobacillales</taxon>
        <taxon>Enterococcaceae</taxon>
        <taxon>Enterococcus</taxon>
    </lineage>
</organism>
<dbReference type="PROSITE" id="PS00211">
    <property type="entry name" value="ABC_TRANSPORTER_1"/>
    <property type="match status" value="1"/>
</dbReference>
<dbReference type="PANTHER" id="PTHR42734">
    <property type="entry name" value="METAL TRANSPORT SYSTEM ATP-BINDING PROTEIN TM_0124-RELATED"/>
    <property type="match status" value="1"/>
</dbReference>
<dbReference type="InterPro" id="IPR050153">
    <property type="entry name" value="Metal_Ion_Import_ABC"/>
</dbReference>